<evidence type="ECO:0000313" key="2">
    <source>
        <dbReference type="Proteomes" id="UP001220610"/>
    </source>
</evidence>
<protein>
    <submittedName>
        <fullName evidence="1">Rpn family recombination-promoting nuclease/putative transposase</fullName>
    </submittedName>
</protein>
<dbReference type="Pfam" id="PF12784">
    <property type="entry name" value="PDDEXK_2"/>
    <property type="match status" value="1"/>
</dbReference>
<accession>A0AAJ5WXE9</accession>
<organism evidence="1 2">
    <name type="scientific">Candidatus Pseudobacter hemicellulosilyticus</name>
    <dbReference type="NCBI Taxonomy" id="3121375"/>
    <lineage>
        <taxon>Bacteria</taxon>
        <taxon>Pseudomonadati</taxon>
        <taxon>Bacteroidota</taxon>
        <taxon>Chitinophagia</taxon>
        <taxon>Chitinophagales</taxon>
        <taxon>Chitinophagaceae</taxon>
        <taxon>Pseudobacter</taxon>
    </lineage>
</organism>
<dbReference type="PANTHER" id="PTHR41317:SF1">
    <property type="entry name" value="PD-(D_E)XK NUCLEASE FAMILY TRANSPOSASE"/>
    <property type="match status" value="1"/>
</dbReference>
<dbReference type="NCBIfam" id="TIGR01784">
    <property type="entry name" value="T_den_put_tspse"/>
    <property type="match status" value="1"/>
</dbReference>
<dbReference type="AlphaFoldDB" id="A0AAJ5WXE9"/>
<proteinExistence type="predicted"/>
<evidence type="ECO:0000313" key="1">
    <source>
        <dbReference type="EMBL" id="WEK38322.1"/>
    </source>
</evidence>
<dbReference type="EMBL" id="CP119311">
    <property type="protein sequence ID" value="WEK38322.1"/>
    <property type="molecule type" value="Genomic_DNA"/>
</dbReference>
<dbReference type="InterPro" id="IPR010106">
    <property type="entry name" value="RpnA"/>
</dbReference>
<gene>
    <name evidence="1" type="ORF">P0Y53_12515</name>
</gene>
<name>A0AAJ5WXE9_9BACT</name>
<dbReference type="Proteomes" id="UP001220610">
    <property type="component" value="Chromosome"/>
</dbReference>
<dbReference type="PANTHER" id="PTHR41317">
    <property type="entry name" value="PD-(D_E)XK NUCLEASE FAMILY TRANSPOSASE"/>
    <property type="match status" value="1"/>
</dbReference>
<reference evidence="1" key="1">
    <citation type="submission" date="2023-03" db="EMBL/GenBank/DDBJ databases">
        <title>Andean soil-derived lignocellulolytic bacterial consortium as a source of novel taxa and putative plastic-active enzymes.</title>
        <authorList>
            <person name="Diaz-Garcia L."/>
            <person name="Chuvochina M."/>
            <person name="Feuerriegel G."/>
            <person name="Bunk B."/>
            <person name="Sproer C."/>
            <person name="Streit W.R."/>
            <person name="Rodriguez L.M."/>
            <person name="Overmann J."/>
            <person name="Jimenez D.J."/>
        </authorList>
    </citation>
    <scope>NUCLEOTIDE SEQUENCE</scope>
    <source>
        <strain evidence="1">MAG 7</strain>
    </source>
</reference>
<sequence length="292" mass="33656">MAEEKVYRFIDPLTDYGFKKLFGNKDHCELLVDLLNALIRPEFLIIDIFFRNTELLSPSKYGRRIIFDIYATDSEGNTFIVEMQRVKEKHFKDRSLFYASGSIGEQEKKGEWEFGLTKTYMLCFMDFCFEDTLPEKAVHEVKLLDAHTGQLFTDKLMFWYIELPKCKKAFNELASRADKWLYLLVNLGRMTGIPAVFETDSIFKQLFMNAATPNMTRKEYVDYLINRKGEGVYNSVMATAREDGMEEGLERGIQKGTTDTLVKIARQMKITNEPLEKIAALTGLTAAEITGL</sequence>